<dbReference type="AlphaFoldDB" id="K1T7G6"/>
<protein>
    <submittedName>
        <fullName evidence="1">Adenine-specific DNA methyltransferase</fullName>
    </submittedName>
</protein>
<organism evidence="1">
    <name type="scientific">human gut metagenome</name>
    <dbReference type="NCBI Taxonomy" id="408170"/>
    <lineage>
        <taxon>unclassified sequences</taxon>
        <taxon>metagenomes</taxon>
        <taxon>organismal metagenomes</taxon>
    </lineage>
</organism>
<dbReference type="EMBL" id="AJWZ01005520">
    <property type="protein sequence ID" value="EKC62345.1"/>
    <property type="molecule type" value="Genomic_DNA"/>
</dbReference>
<feature type="non-terminal residue" evidence="1">
    <location>
        <position position="95"/>
    </location>
</feature>
<dbReference type="InterPro" id="IPR007757">
    <property type="entry name" value="MT-A70-like"/>
</dbReference>
<gene>
    <name evidence="1" type="ORF">OBE_08022</name>
</gene>
<comment type="caution">
    <text evidence="1">The sequence shown here is derived from an EMBL/GenBank/DDBJ whole genome shotgun (WGS) entry which is preliminary data.</text>
</comment>
<reference evidence="1" key="1">
    <citation type="journal article" date="2013" name="Environ. Microbiol.">
        <title>Microbiota from the distal guts of lean and obese adolescents exhibit partial functional redundancy besides clear differences in community structure.</title>
        <authorList>
            <person name="Ferrer M."/>
            <person name="Ruiz A."/>
            <person name="Lanza F."/>
            <person name="Haange S.B."/>
            <person name="Oberbach A."/>
            <person name="Till H."/>
            <person name="Bargiela R."/>
            <person name="Campoy C."/>
            <person name="Segura M.T."/>
            <person name="Richter M."/>
            <person name="von Bergen M."/>
            <person name="Seifert J."/>
            <person name="Suarez A."/>
        </authorList>
    </citation>
    <scope>NUCLEOTIDE SEQUENCE</scope>
</reference>
<dbReference type="Pfam" id="PF05063">
    <property type="entry name" value="MT-A70"/>
    <property type="match status" value="1"/>
</dbReference>
<dbReference type="PROSITE" id="PS51143">
    <property type="entry name" value="MT_A70"/>
    <property type="match status" value="1"/>
</dbReference>
<keyword evidence="1" id="KW-0489">Methyltransferase</keyword>
<dbReference type="GO" id="GO:0032259">
    <property type="term" value="P:methylation"/>
    <property type="evidence" value="ECO:0007669"/>
    <property type="project" value="UniProtKB-KW"/>
</dbReference>
<sequence>MSIEELCALPVADLAAPDSALFLWATFPQLPEALRLIEAWGFTYKSVAFVWLKKNKKADSLVLRPWLLDKGQCRNLPAGDQGTSKAAGCQHSSIH</sequence>
<keyword evidence="1" id="KW-0808">Transferase</keyword>
<evidence type="ECO:0000313" key="1">
    <source>
        <dbReference type="EMBL" id="EKC62345.1"/>
    </source>
</evidence>
<accession>K1T7G6</accession>
<name>K1T7G6_9ZZZZ</name>
<proteinExistence type="predicted"/>
<dbReference type="GO" id="GO:0008168">
    <property type="term" value="F:methyltransferase activity"/>
    <property type="evidence" value="ECO:0007669"/>
    <property type="project" value="UniProtKB-KW"/>
</dbReference>